<comment type="subcellular location">
    <subcellularLocation>
        <location evidence="1 10">Nucleus</location>
    </subcellularLocation>
</comment>
<evidence type="ECO:0000256" key="5">
    <source>
        <dbReference type="ARBA" id="ARBA00022833"/>
    </source>
</evidence>
<evidence type="ECO:0000256" key="9">
    <source>
        <dbReference type="ARBA" id="ARBA00023242"/>
    </source>
</evidence>
<dbReference type="InterPro" id="IPR036390">
    <property type="entry name" value="WH_DNA-bd_sf"/>
</dbReference>
<keyword evidence="5" id="KW-0862">Zinc</keyword>
<keyword evidence="6" id="KW-0805">Transcription regulation</keyword>
<evidence type="ECO:0000256" key="3">
    <source>
        <dbReference type="ARBA" id="ARBA00022723"/>
    </source>
</evidence>
<keyword evidence="2" id="KW-0678">Repressor</keyword>
<dbReference type="PRINTS" id="PR00053">
    <property type="entry name" value="FORKHEAD"/>
</dbReference>
<dbReference type="FunFam" id="1.10.10.10:FF:000010">
    <property type="entry name" value="Forkhead box P2 isoform B"/>
    <property type="match status" value="1"/>
</dbReference>
<evidence type="ECO:0000256" key="1">
    <source>
        <dbReference type="ARBA" id="ARBA00004123"/>
    </source>
</evidence>
<dbReference type="SMART" id="SM00339">
    <property type="entry name" value="FH"/>
    <property type="match status" value="1"/>
</dbReference>
<feature type="compositionally biased region" description="Pro residues" evidence="11">
    <location>
        <begin position="86"/>
        <end position="99"/>
    </location>
</feature>
<evidence type="ECO:0000256" key="6">
    <source>
        <dbReference type="ARBA" id="ARBA00023015"/>
    </source>
</evidence>
<evidence type="ECO:0000256" key="4">
    <source>
        <dbReference type="ARBA" id="ARBA00022771"/>
    </source>
</evidence>
<dbReference type="FunCoup" id="A0A6P8SGE5">
    <property type="interactions" value="278"/>
</dbReference>
<dbReference type="InterPro" id="IPR050998">
    <property type="entry name" value="FOXP"/>
</dbReference>
<dbReference type="GO" id="GO:0008270">
    <property type="term" value="F:zinc ion binding"/>
    <property type="evidence" value="ECO:0007669"/>
    <property type="project" value="UniProtKB-KW"/>
</dbReference>
<dbReference type="Proteomes" id="UP000515159">
    <property type="component" value="Chromosome 1"/>
</dbReference>
<feature type="region of interest" description="Disordered" evidence="11">
    <location>
        <begin position="43"/>
        <end position="100"/>
    </location>
</feature>
<dbReference type="InterPro" id="IPR036388">
    <property type="entry name" value="WH-like_DNA-bd_sf"/>
</dbReference>
<keyword evidence="13" id="KW-1185">Reference proteome</keyword>
<evidence type="ECO:0000256" key="7">
    <source>
        <dbReference type="ARBA" id="ARBA00023125"/>
    </source>
</evidence>
<evidence type="ECO:0000256" key="2">
    <source>
        <dbReference type="ARBA" id="ARBA00022491"/>
    </source>
</evidence>
<sequence length="420" mass="47229">MEVIRGRKADCTVSVPTRNQKATLSSKSLAPENQLICMVEGKQQKGQHDTLQNRATVVTSSTSASQPQQVSSNTDSRPSVLHVTPLPHPTPVTPKPPRVVPVKAEPPQLQVLPQGINLTNLEWIQKQASKSAPRQSVLSRSTAASAPSVCFSSSLAPAESYRVPAEAWGKSPVAGSETISSTKDNKRERHLHNDHQPVDKGTAQCLIQKEVVENLEQQLALEKMKLHVMQTQLAGRLNTHRLFFMKSTEQSERSVFFHPSSTTVSTLPVVHASLTNQDGILESFCSVRRHLWGCHHGSSLLPDMDHSVEYYKVNNVRPPFTYASLISWAILESPEKQLTLSEIYHWFTRRFAYFRHNTATWKNAVRHNLSLHKCFVRVENVKGAVWTVDEVEYQRKKGAKLSRDQEMKRFLSSQLHLTDI</sequence>
<evidence type="ECO:0000256" key="8">
    <source>
        <dbReference type="ARBA" id="ARBA00023163"/>
    </source>
</evidence>
<dbReference type="AlphaFoldDB" id="A0A6P8SGE5"/>
<keyword evidence="8" id="KW-0804">Transcription</keyword>
<dbReference type="Pfam" id="PF16159">
    <property type="entry name" value="FOXP-CC"/>
    <property type="match status" value="1"/>
</dbReference>
<gene>
    <name evidence="14" type="primary">FOXP3</name>
</gene>
<evidence type="ECO:0000259" key="12">
    <source>
        <dbReference type="PROSITE" id="PS50039"/>
    </source>
</evidence>
<dbReference type="GO" id="GO:0000978">
    <property type="term" value="F:RNA polymerase II cis-regulatory region sequence-specific DNA binding"/>
    <property type="evidence" value="ECO:0007669"/>
    <property type="project" value="TreeGrafter"/>
</dbReference>
<dbReference type="CTD" id="50943"/>
<name>A0A6P8SGE5_GEOSA</name>
<dbReference type="KEGG" id="gsh:117368180"/>
<feature type="domain" description="Fork-head" evidence="12">
    <location>
        <begin position="317"/>
        <end position="390"/>
    </location>
</feature>
<dbReference type="Gene3D" id="1.10.10.10">
    <property type="entry name" value="Winged helix-like DNA-binding domain superfamily/Winged helix DNA-binding domain"/>
    <property type="match status" value="1"/>
</dbReference>
<dbReference type="GO" id="GO:0005634">
    <property type="term" value="C:nucleus"/>
    <property type="evidence" value="ECO:0007669"/>
    <property type="project" value="UniProtKB-SubCell"/>
</dbReference>
<dbReference type="RefSeq" id="XP_033817457.1">
    <property type="nucleotide sequence ID" value="XM_033961566.1"/>
</dbReference>
<organism evidence="13 14">
    <name type="scientific">Geotrypetes seraphini</name>
    <name type="common">Gaboon caecilian</name>
    <name type="synonym">Caecilia seraphini</name>
    <dbReference type="NCBI Taxonomy" id="260995"/>
    <lineage>
        <taxon>Eukaryota</taxon>
        <taxon>Metazoa</taxon>
        <taxon>Chordata</taxon>
        <taxon>Craniata</taxon>
        <taxon>Vertebrata</taxon>
        <taxon>Euteleostomi</taxon>
        <taxon>Amphibia</taxon>
        <taxon>Gymnophiona</taxon>
        <taxon>Geotrypetes</taxon>
    </lineage>
</organism>
<dbReference type="PROSITE" id="PS50039">
    <property type="entry name" value="FORK_HEAD_3"/>
    <property type="match status" value="1"/>
</dbReference>
<dbReference type="InterPro" id="IPR001766">
    <property type="entry name" value="Fork_head_dom"/>
</dbReference>
<keyword evidence="4" id="KW-0863">Zinc-finger</keyword>
<dbReference type="PANTHER" id="PTHR45796">
    <property type="entry name" value="FORKHEAD BOX P, ISOFORM C"/>
    <property type="match status" value="1"/>
</dbReference>
<dbReference type="CDD" id="cd20066">
    <property type="entry name" value="FH_FOXP3"/>
    <property type="match status" value="1"/>
</dbReference>
<dbReference type="InterPro" id="IPR032354">
    <property type="entry name" value="FOXP-CC"/>
</dbReference>
<reference evidence="14" key="1">
    <citation type="submission" date="2025-08" db="UniProtKB">
        <authorList>
            <consortium name="RefSeq"/>
        </authorList>
    </citation>
    <scope>IDENTIFICATION</scope>
</reference>
<dbReference type="InParanoid" id="A0A6P8SGE5"/>
<dbReference type="GeneID" id="117368180"/>
<dbReference type="SUPFAM" id="SSF46785">
    <property type="entry name" value="Winged helix' DNA-binding domain"/>
    <property type="match status" value="1"/>
</dbReference>
<keyword evidence="3" id="KW-0479">Metal-binding</keyword>
<protein>
    <submittedName>
        <fullName evidence="14">Forkhead box protein P3</fullName>
    </submittedName>
</protein>
<dbReference type="PANTHER" id="PTHR45796:SF10">
    <property type="entry name" value="FORKHEAD BOX P3"/>
    <property type="match status" value="1"/>
</dbReference>
<dbReference type="OrthoDB" id="5830876at2759"/>
<keyword evidence="7 10" id="KW-0238">DNA-binding</keyword>
<dbReference type="Gene3D" id="1.20.5.340">
    <property type="match status" value="1"/>
</dbReference>
<feature type="DNA-binding region" description="Fork-head" evidence="10">
    <location>
        <begin position="317"/>
        <end position="390"/>
    </location>
</feature>
<dbReference type="GO" id="GO:0001227">
    <property type="term" value="F:DNA-binding transcription repressor activity, RNA polymerase II-specific"/>
    <property type="evidence" value="ECO:0007669"/>
    <property type="project" value="TreeGrafter"/>
</dbReference>
<dbReference type="InterPro" id="IPR047413">
    <property type="entry name" value="FH_FOXP3"/>
</dbReference>
<evidence type="ECO:0000256" key="10">
    <source>
        <dbReference type="PROSITE-ProRule" id="PRU00089"/>
    </source>
</evidence>
<dbReference type="PROSITE" id="PS00658">
    <property type="entry name" value="FORK_HEAD_2"/>
    <property type="match status" value="1"/>
</dbReference>
<evidence type="ECO:0000256" key="11">
    <source>
        <dbReference type="SAM" id="MobiDB-lite"/>
    </source>
</evidence>
<proteinExistence type="predicted"/>
<accession>A0A6P8SGE5</accession>
<feature type="compositionally biased region" description="Low complexity" evidence="11">
    <location>
        <begin position="55"/>
        <end position="72"/>
    </location>
</feature>
<evidence type="ECO:0000313" key="13">
    <source>
        <dbReference type="Proteomes" id="UP000515159"/>
    </source>
</evidence>
<keyword evidence="9 10" id="KW-0539">Nucleus</keyword>
<dbReference type="Pfam" id="PF00250">
    <property type="entry name" value="Forkhead"/>
    <property type="match status" value="1"/>
</dbReference>
<dbReference type="InterPro" id="IPR030456">
    <property type="entry name" value="TF_fork_head_CS_2"/>
</dbReference>
<feature type="compositionally biased region" description="Basic and acidic residues" evidence="11">
    <location>
        <begin position="183"/>
        <end position="198"/>
    </location>
</feature>
<evidence type="ECO:0000313" key="14">
    <source>
        <dbReference type="RefSeq" id="XP_033817457.1"/>
    </source>
</evidence>
<feature type="region of interest" description="Disordered" evidence="11">
    <location>
        <begin position="171"/>
        <end position="198"/>
    </location>
</feature>